<dbReference type="Proteomes" id="UP000202761">
    <property type="component" value="Segment"/>
</dbReference>
<dbReference type="OrthoDB" id="31866at10239"/>
<dbReference type="RefSeq" id="YP_009362607.1">
    <property type="nucleotide sequence ID" value="NC_034620.1"/>
</dbReference>
<keyword evidence="2" id="KW-1185">Reference proteome</keyword>
<sequence>MKTQEKNEWLENTKYIVRKISKTDIRNTLMFFYEMNEVPEIIILNRGNIHLEGFIKLSKKIFKFDLIFLRKEEKTILRVSLQYGKEKLEKSEEIFIIEYNDSLEIQLAETKQYLFSVYF</sequence>
<protein>
    <submittedName>
        <fullName evidence="1">Uncharacterized protein</fullName>
    </submittedName>
</protein>
<dbReference type="EMBL" id="KY744228">
    <property type="protein sequence ID" value="ARQ96403.1"/>
    <property type="molecule type" value="Genomic_DNA"/>
</dbReference>
<name>A0A1X9SJI3_9VIRU</name>
<reference evidence="1 2" key="1">
    <citation type="journal article" date="2017" name="Viruses">
        <title>Differentiation and structure in Sulfolobus islandicus rod-shaped virus populations.</title>
        <authorList>
            <person name="Bautista M.A."/>
            <person name="Black J.A."/>
            <person name="Youngblut N.D."/>
            <person name="Whitaker R.J."/>
        </authorList>
    </citation>
    <scope>NUCLEOTIDE SEQUENCE [LARGE SCALE GENOMIC DNA]</scope>
</reference>
<organism evidence="1 2">
    <name type="scientific">Sulfolobus islandicus rod-shaped virus 9</name>
    <dbReference type="NCBI Taxonomy" id="1983552"/>
    <lineage>
        <taxon>Viruses</taxon>
        <taxon>Adnaviria</taxon>
        <taxon>Zilligvirae</taxon>
        <taxon>Taleaviricota</taxon>
        <taxon>Tokiviricetes</taxon>
        <taxon>Ligamenvirales</taxon>
        <taxon>Rudiviridae</taxon>
        <taxon>Usarudivirus</taxon>
        <taxon>Usarudivirus aestus</taxon>
        <taxon>Usarudivirus SIRV9</taxon>
    </lineage>
</organism>
<evidence type="ECO:0000313" key="1">
    <source>
        <dbReference type="EMBL" id="ARQ96403.1"/>
    </source>
</evidence>
<accession>A0A1X9SJI3</accession>
<evidence type="ECO:0000313" key="2">
    <source>
        <dbReference type="Proteomes" id="UP000202761"/>
    </source>
</evidence>
<proteinExistence type="predicted"/>
<dbReference type="GeneID" id="32878434"/>
<dbReference type="KEGG" id="vg:32878434"/>